<keyword evidence="2" id="KW-0812">Transmembrane</keyword>
<evidence type="ECO:0000256" key="2">
    <source>
        <dbReference type="SAM" id="Phobius"/>
    </source>
</evidence>
<evidence type="ECO:0000313" key="3">
    <source>
        <dbReference type="EMBL" id="JAE26170.1"/>
    </source>
</evidence>
<reference evidence="3" key="1">
    <citation type="submission" date="2014-09" db="EMBL/GenBank/DDBJ databases">
        <authorList>
            <person name="Magalhaes I.L.F."/>
            <person name="Oliveira U."/>
            <person name="Santos F.R."/>
            <person name="Vidigal T.H.D.A."/>
            <person name="Brescovit A.D."/>
            <person name="Santos A.J."/>
        </authorList>
    </citation>
    <scope>NUCLEOTIDE SEQUENCE</scope>
    <source>
        <tissue evidence="3">Shoot tissue taken approximately 20 cm above the soil surface</tissue>
    </source>
</reference>
<accession>A0A0A9GM35</accession>
<keyword evidence="2" id="KW-0472">Membrane</keyword>
<name>A0A0A9GM35_ARUDO</name>
<protein>
    <submittedName>
        <fullName evidence="3">Uncharacterized protein</fullName>
    </submittedName>
</protein>
<feature type="transmembrane region" description="Helical" evidence="2">
    <location>
        <begin position="129"/>
        <end position="150"/>
    </location>
</feature>
<dbReference type="EMBL" id="GBRH01171726">
    <property type="protein sequence ID" value="JAE26170.1"/>
    <property type="molecule type" value="Transcribed_RNA"/>
</dbReference>
<reference evidence="3" key="2">
    <citation type="journal article" date="2015" name="Data Brief">
        <title>Shoot transcriptome of the giant reed, Arundo donax.</title>
        <authorList>
            <person name="Barrero R.A."/>
            <person name="Guerrero F.D."/>
            <person name="Moolhuijzen P."/>
            <person name="Goolsby J.A."/>
            <person name="Tidwell J."/>
            <person name="Bellgard S.E."/>
            <person name="Bellgard M.I."/>
        </authorList>
    </citation>
    <scope>NUCLEOTIDE SEQUENCE</scope>
    <source>
        <tissue evidence="3">Shoot tissue taken approximately 20 cm above the soil surface</tissue>
    </source>
</reference>
<proteinExistence type="predicted"/>
<evidence type="ECO:0000256" key="1">
    <source>
        <dbReference type="SAM" id="MobiDB-lite"/>
    </source>
</evidence>
<feature type="region of interest" description="Disordered" evidence="1">
    <location>
        <begin position="47"/>
        <end position="66"/>
    </location>
</feature>
<organism evidence="3">
    <name type="scientific">Arundo donax</name>
    <name type="common">Giant reed</name>
    <name type="synonym">Donax arundinaceus</name>
    <dbReference type="NCBI Taxonomy" id="35708"/>
    <lineage>
        <taxon>Eukaryota</taxon>
        <taxon>Viridiplantae</taxon>
        <taxon>Streptophyta</taxon>
        <taxon>Embryophyta</taxon>
        <taxon>Tracheophyta</taxon>
        <taxon>Spermatophyta</taxon>
        <taxon>Magnoliopsida</taxon>
        <taxon>Liliopsida</taxon>
        <taxon>Poales</taxon>
        <taxon>Poaceae</taxon>
        <taxon>PACMAD clade</taxon>
        <taxon>Arundinoideae</taxon>
        <taxon>Arundineae</taxon>
        <taxon>Arundo</taxon>
    </lineage>
</organism>
<dbReference type="AlphaFoldDB" id="A0A0A9GM35"/>
<sequence length="155" mass="16646">MPGDSGNSALGENAGEIRGPNVLVSGGFNGFGAGLGNTIAWRAETARSRSRSWRSNPPPTRPISARDATALPGWRIWKRQIGSAAVWIDGERATRRLAAKRGELSVSLSLSLSTDSERGTRMCGEGNKLLWLLSLGLVVWLAGWACSGWTRINLE</sequence>
<keyword evidence="2" id="KW-1133">Transmembrane helix</keyword>